<comment type="caution">
    <text evidence="2">The sequence shown here is derived from an EMBL/GenBank/DDBJ whole genome shotgun (WGS) entry which is preliminary data.</text>
</comment>
<feature type="transmembrane region" description="Helical" evidence="1">
    <location>
        <begin position="51"/>
        <end position="73"/>
    </location>
</feature>
<evidence type="ECO:0000313" key="3">
    <source>
        <dbReference type="Proteomes" id="UP001143474"/>
    </source>
</evidence>
<feature type="transmembrane region" description="Helical" evidence="1">
    <location>
        <begin position="16"/>
        <end position="39"/>
    </location>
</feature>
<protein>
    <submittedName>
        <fullName evidence="2">Uncharacterized protein</fullName>
    </submittedName>
</protein>
<reference evidence="2" key="2">
    <citation type="submission" date="2023-01" db="EMBL/GenBank/DDBJ databases">
        <authorList>
            <person name="Sun Q."/>
            <person name="Evtushenko L."/>
        </authorList>
    </citation>
    <scope>NUCLEOTIDE SEQUENCE</scope>
    <source>
        <strain evidence="2">VKM Ac-2007</strain>
    </source>
</reference>
<evidence type="ECO:0000256" key="1">
    <source>
        <dbReference type="SAM" id="Phobius"/>
    </source>
</evidence>
<name>A0A9W6HWI3_9ACTN</name>
<accession>A0A9W6HWI3</accession>
<keyword evidence="1" id="KW-0812">Transmembrane</keyword>
<organism evidence="2 3">
    <name type="scientific">Streptosporangium carneum</name>
    <dbReference type="NCBI Taxonomy" id="47481"/>
    <lineage>
        <taxon>Bacteria</taxon>
        <taxon>Bacillati</taxon>
        <taxon>Actinomycetota</taxon>
        <taxon>Actinomycetes</taxon>
        <taxon>Streptosporangiales</taxon>
        <taxon>Streptosporangiaceae</taxon>
        <taxon>Streptosporangium</taxon>
    </lineage>
</organism>
<dbReference type="EMBL" id="BSEV01000001">
    <property type="protein sequence ID" value="GLK07323.1"/>
    <property type="molecule type" value="Genomic_DNA"/>
</dbReference>
<evidence type="ECO:0000313" key="2">
    <source>
        <dbReference type="EMBL" id="GLK07323.1"/>
    </source>
</evidence>
<sequence length="146" mass="15328">MTTRRTKALGEHPFELFFGGLAVFAGAFAVLGVVGSASVNALLPLPVVRAWGALQLLAGVLMVAGILLPYVRPRALVLGWRIERAGLWPLAATAVIYAVVVLAYSGTRALYPAGVYLALAATCLARAATVTRLERELRQVGGRDGG</sequence>
<reference evidence="2" key="1">
    <citation type="journal article" date="2014" name="Int. J. Syst. Evol. Microbiol.">
        <title>Complete genome sequence of Corynebacterium casei LMG S-19264T (=DSM 44701T), isolated from a smear-ripened cheese.</title>
        <authorList>
            <consortium name="US DOE Joint Genome Institute (JGI-PGF)"/>
            <person name="Walter F."/>
            <person name="Albersmeier A."/>
            <person name="Kalinowski J."/>
            <person name="Ruckert C."/>
        </authorList>
    </citation>
    <scope>NUCLEOTIDE SEQUENCE</scope>
    <source>
        <strain evidence="2">VKM Ac-2007</strain>
    </source>
</reference>
<keyword evidence="3" id="KW-1185">Reference proteome</keyword>
<keyword evidence="1" id="KW-0472">Membrane</keyword>
<dbReference type="RefSeq" id="WP_271215872.1">
    <property type="nucleotide sequence ID" value="NZ_BAAAVD010000006.1"/>
</dbReference>
<gene>
    <name evidence="2" type="ORF">GCM10017600_07280</name>
</gene>
<feature type="transmembrane region" description="Helical" evidence="1">
    <location>
        <begin position="110"/>
        <end position="129"/>
    </location>
</feature>
<keyword evidence="1" id="KW-1133">Transmembrane helix</keyword>
<proteinExistence type="predicted"/>
<feature type="transmembrane region" description="Helical" evidence="1">
    <location>
        <begin position="85"/>
        <end position="104"/>
    </location>
</feature>
<dbReference type="AlphaFoldDB" id="A0A9W6HWI3"/>
<dbReference type="Proteomes" id="UP001143474">
    <property type="component" value="Unassembled WGS sequence"/>
</dbReference>